<comment type="caution">
    <text evidence="3">The sequence shown here is derived from an EMBL/GenBank/DDBJ whole genome shotgun (WGS) entry which is preliminary data.</text>
</comment>
<dbReference type="EMBL" id="JAVRRD010000022">
    <property type="protein sequence ID" value="KAK5048306.1"/>
    <property type="molecule type" value="Genomic_DNA"/>
</dbReference>
<dbReference type="AlphaFoldDB" id="A0AAV9N2N1"/>
<proteinExistence type="predicted"/>
<evidence type="ECO:0000313" key="3">
    <source>
        <dbReference type="EMBL" id="KAK5048306.1"/>
    </source>
</evidence>
<reference evidence="3 4" key="1">
    <citation type="submission" date="2023-08" db="EMBL/GenBank/DDBJ databases">
        <title>Black Yeasts Isolated from many extreme environments.</title>
        <authorList>
            <person name="Coleine C."/>
            <person name="Stajich J.E."/>
            <person name="Selbmann L."/>
        </authorList>
    </citation>
    <scope>NUCLEOTIDE SEQUENCE [LARGE SCALE GENOMIC DNA]</scope>
    <source>
        <strain evidence="3 4">CCFEE 5792</strain>
    </source>
</reference>
<feature type="region of interest" description="Disordered" evidence="2">
    <location>
        <begin position="20"/>
        <end position="40"/>
    </location>
</feature>
<dbReference type="CDD" id="cd12148">
    <property type="entry name" value="fungal_TF_MHR"/>
    <property type="match status" value="1"/>
</dbReference>
<gene>
    <name evidence="3" type="ORF">LTR84_005976</name>
</gene>
<protein>
    <recommendedName>
        <fullName evidence="5">Transcription factor domain-containing protein</fullName>
    </recommendedName>
</protein>
<dbReference type="Proteomes" id="UP001358417">
    <property type="component" value="Unassembled WGS sequence"/>
</dbReference>
<dbReference type="GeneID" id="89974150"/>
<organism evidence="3 4">
    <name type="scientific">Exophiala bonariae</name>
    <dbReference type="NCBI Taxonomy" id="1690606"/>
    <lineage>
        <taxon>Eukaryota</taxon>
        <taxon>Fungi</taxon>
        <taxon>Dikarya</taxon>
        <taxon>Ascomycota</taxon>
        <taxon>Pezizomycotina</taxon>
        <taxon>Eurotiomycetes</taxon>
        <taxon>Chaetothyriomycetidae</taxon>
        <taxon>Chaetothyriales</taxon>
        <taxon>Herpotrichiellaceae</taxon>
        <taxon>Exophiala</taxon>
    </lineage>
</organism>
<evidence type="ECO:0000256" key="1">
    <source>
        <dbReference type="ARBA" id="ARBA00023242"/>
    </source>
</evidence>
<evidence type="ECO:0000313" key="4">
    <source>
        <dbReference type="Proteomes" id="UP001358417"/>
    </source>
</evidence>
<evidence type="ECO:0000256" key="2">
    <source>
        <dbReference type="SAM" id="MobiDB-lite"/>
    </source>
</evidence>
<keyword evidence="1" id="KW-0539">Nucleus</keyword>
<accession>A0AAV9N2N1</accession>
<dbReference type="PANTHER" id="PTHR31668:SF24">
    <property type="entry name" value="TRANSCRIPTION FACTOR, PUTATIVE-RELATED"/>
    <property type="match status" value="1"/>
</dbReference>
<dbReference type="PANTHER" id="PTHR31668">
    <property type="entry name" value="GLUCOSE TRANSPORT TRANSCRIPTION REGULATOR RGT1-RELATED-RELATED"/>
    <property type="match status" value="1"/>
</dbReference>
<dbReference type="InterPro" id="IPR050797">
    <property type="entry name" value="Carb_Metab_Trans_Reg"/>
</dbReference>
<sequence length="446" mass="50525">MSSRSRRNIVRGTVIRACREGSARPRSGSTGPELVSSSSASNGHVVYKDSTRLSAEFFSNLLQDYTTIVLPFLPIVSENEFASAIAEKKPDQTGSAFVKILGAITLNMRCSWLGEEETDRNQINLLYTQALQQRGALMPDHQITVRTLVIPLFAATCILDINPNSDMGVYYLREAITGIQILGVDDPSRAVRLDASDRAQQERLYWVLFIHERLLSITSRRRPTLSALPNLLQPDPTIPEGVLKGFNQIILLFKTIDDTFMTHWIDRQAPTLTMAWIEEKQSQLSGINDDWEDQIKELSQMQQIDLLVTRDWLRTLVWQVALSRFFLTSDGRPSRHFMDITFPALISRRLRMMLTATPRQAVEIHGTGILHKVFEIVSMLGDLLELVLHATCDDRTIIDHLDDYSFLYTFLNSMSKFDPVEQTILNTRFMTVQAQYPALSTLTGTG</sequence>
<evidence type="ECO:0008006" key="5">
    <source>
        <dbReference type="Google" id="ProtNLM"/>
    </source>
</evidence>
<feature type="compositionally biased region" description="Polar residues" evidence="2">
    <location>
        <begin position="27"/>
        <end position="40"/>
    </location>
</feature>
<keyword evidence="4" id="KW-1185">Reference proteome</keyword>
<name>A0AAV9N2N1_9EURO</name>
<dbReference type="RefSeq" id="XP_064703764.1">
    <property type="nucleotide sequence ID" value="XM_064849540.1"/>
</dbReference>